<evidence type="ECO:0000256" key="6">
    <source>
        <dbReference type="ARBA" id="ARBA00022989"/>
    </source>
</evidence>
<dbReference type="AlphaFoldDB" id="A0A4R1MMA2"/>
<dbReference type="EMBL" id="SMGQ01000014">
    <property type="protein sequence ID" value="TCK92404.1"/>
    <property type="molecule type" value="Genomic_DNA"/>
</dbReference>
<evidence type="ECO:0000256" key="5">
    <source>
        <dbReference type="ARBA" id="ARBA00022833"/>
    </source>
</evidence>
<evidence type="ECO:0000256" key="1">
    <source>
        <dbReference type="ARBA" id="ARBA00004651"/>
    </source>
</evidence>
<evidence type="ECO:0000313" key="10">
    <source>
        <dbReference type="Proteomes" id="UP000294545"/>
    </source>
</evidence>
<name>A0A4R1MMA2_9FIRM</name>
<sequence length="243" mass="26384">MANYALIIGFFSGLIGLTIGTTTAYSVTNRGNRCESMITGFTGGLMLSIIYIDILPEAFSQSGLKTTLIGMLIGIFFLQIVEYVVNLKLTRKVKNKLELGYKKTAFMIAIALALHNIPEGLAIGSLVSDNIYKGLKFGLVITMHNIPEGFIIASPFKKSNVPLRKIIYLSLGISFFMGISGYFGYILSSASKVFMSISLGMAGGIMLYVTCGEILMKSLEKWKGKSVILSVILGIIIGIIISY</sequence>
<keyword evidence="3" id="KW-1003">Cell membrane</keyword>
<evidence type="ECO:0000256" key="8">
    <source>
        <dbReference type="SAM" id="Phobius"/>
    </source>
</evidence>
<keyword evidence="4 8" id="KW-0812">Transmembrane</keyword>
<feature type="transmembrane region" description="Helical" evidence="8">
    <location>
        <begin position="193"/>
        <end position="215"/>
    </location>
</feature>
<dbReference type="PANTHER" id="PTHR11040:SF211">
    <property type="entry name" value="ZINC TRANSPORTER ZIP11"/>
    <property type="match status" value="1"/>
</dbReference>
<dbReference type="PANTHER" id="PTHR11040">
    <property type="entry name" value="ZINC/IRON TRANSPORTER"/>
    <property type="match status" value="1"/>
</dbReference>
<feature type="transmembrane region" description="Helical" evidence="8">
    <location>
        <begin position="134"/>
        <end position="154"/>
    </location>
</feature>
<keyword evidence="7 8" id="KW-0472">Membrane</keyword>
<dbReference type="RefSeq" id="WP_165868588.1">
    <property type="nucleotide sequence ID" value="NZ_SMGQ01000014.1"/>
</dbReference>
<proteinExistence type="inferred from homology"/>
<protein>
    <submittedName>
        <fullName evidence="9">ZIP family zinc transporter</fullName>
    </submittedName>
</protein>
<feature type="transmembrane region" description="Helical" evidence="8">
    <location>
        <begin position="67"/>
        <end position="85"/>
    </location>
</feature>
<feature type="transmembrane region" description="Helical" evidence="8">
    <location>
        <begin position="6"/>
        <end position="25"/>
    </location>
</feature>
<comment type="caution">
    <text evidence="9">The sequence shown here is derived from an EMBL/GenBank/DDBJ whole genome shotgun (WGS) entry which is preliminary data.</text>
</comment>
<evidence type="ECO:0000256" key="3">
    <source>
        <dbReference type="ARBA" id="ARBA00022475"/>
    </source>
</evidence>
<dbReference type="GO" id="GO:0005385">
    <property type="term" value="F:zinc ion transmembrane transporter activity"/>
    <property type="evidence" value="ECO:0007669"/>
    <property type="project" value="TreeGrafter"/>
</dbReference>
<comment type="subcellular location">
    <subcellularLocation>
        <location evidence="1">Cell membrane</location>
        <topology evidence="1">Multi-pass membrane protein</topology>
    </subcellularLocation>
</comment>
<feature type="transmembrane region" description="Helical" evidence="8">
    <location>
        <begin position="166"/>
        <end position="187"/>
    </location>
</feature>
<keyword evidence="6 8" id="KW-1133">Transmembrane helix</keyword>
<evidence type="ECO:0000256" key="4">
    <source>
        <dbReference type="ARBA" id="ARBA00022692"/>
    </source>
</evidence>
<feature type="transmembrane region" description="Helical" evidence="8">
    <location>
        <begin position="227"/>
        <end position="242"/>
    </location>
</feature>
<comment type="similarity">
    <text evidence="2">Belongs to the ZIP transporter (TC 2.A.5) family.</text>
</comment>
<evidence type="ECO:0000313" key="9">
    <source>
        <dbReference type="EMBL" id="TCK92404.1"/>
    </source>
</evidence>
<feature type="transmembrane region" description="Helical" evidence="8">
    <location>
        <begin position="37"/>
        <end position="55"/>
    </location>
</feature>
<feature type="transmembrane region" description="Helical" evidence="8">
    <location>
        <begin position="106"/>
        <end position="128"/>
    </location>
</feature>
<reference evidence="9 10" key="1">
    <citation type="submission" date="2019-03" db="EMBL/GenBank/DDBJ databases">
        <title>Genomic Encyclopedia of Type Strains, Phase IV (KMG-IV): sequencing the most valuable type-strain genomes for metagenomic binning, comparative biology and taxonomic classification.</title>
        <authorList>
            <person name="Goeker M."/>
        </authorList>
    </citation>
    <scope>NUCLEOTIDE SEQUENCE [LARGE SCALE GENOMIC DNA]</scope>
    <source>
        <strain evidence="9 10">DSM 24176</strain>
    </source>
</reference>
<dbReference type="GO" id="GO:0005886">
    <property type="term" value="C:plasma membrane"/>
    <property type="evidence" value="ECO:0007669"/>
    <property type="project" value="UniProtKB-SubCell"/>
</dbReference>
<organism evidence="9 10">
    <name type="scientific">Natranaerovirga hydrolytica</name>
    <dbReference type="NCBI Taxonomy" id="680378"/>
    <lineage>
        <taxon>Bacteria</taxon>
        <taxon>Bacillati</taxon>
        <taxon>Bacillota</taxon>
        <taxon>Clostridia</taxon>
        <taxon>Lachnospirales</taxon>
        <taxon>Natranaerovirgaceae</taxon>
        <taxon>Natranaerovirga</taxon>
    </lineage>
</organism>
<dbReference type="Proteomes" id="UP000294545">
    <property type="component" value="Unassembled WGS sequence"/>
</dbReference>
<evidence type="ECO:0000256" key="2">
    <source>
        <dbReference type="ARBA" id="ARBA00006939"/>
    </source>
</evidence>
<dbReference type="InterPro" id="IPR003689">
    <property type="entry name" value="ZIP"/>
</dbReference>
<keyword evidence="10" id="KW-1185">Reference proteome</keyword>
<accession>A0A4R1MMA2</accession>
<keyword evidence="5" id="KW-0862">Zinc</keyword>
<gene>
    <name evidence="9" type="ORF">EDC19_2139</name>
</gene>
<evidence type="ECO:0000256" key="7">
    <source>
        <dbReference type="ARBA" id="ARBA00023136"/>
    </source>
</evidence>
<dbReference type="Pfam" id="PF02535">
    <property type="entry name" value="Zip"/>
    <property type="match status" value="1"/>
</dbReference>